<feature type="region of interest" description="Disordered" evidence="9">
    <location>
        <begin position="2510"/>
        <end position="2531"/>
    </location>
</feature>
<dbReference type="InterPro" id="IPR027417">
    <property type="entry name" value="P-loop_NTPase"/>
</dbReference>
<feature type="compositionally biased region" description="Polar residues" evidence="9">
    <location>
        <begin position="105"/>
        <end position="158"/>
    </location>
</feature>
<dbReference type="PROSITE" id="PS51194">
    <property type="entry name" value="HELICASE_CTER"/>
    <property type="match status" value="1"/>
</dbReference>
<feature type="region of interest" description="Disordered" evidence="9">
    <location>
        <begin position="1924"/>
        <end position="2073"/>
    </location>
</feature>
<keyword evidence="6" id="KW-0805">Transcription regulation</keyword>
<dbReference type="GO" id="GO:0004386">
    <property type="term" value="F:helicase activity"/>
    <property type="evidence" value="ECO:0007669"/>
    <property type="project" value="UniProtKB-KW"/>
</dbReference>
<dbReference type="GO" id="GO:0042393">
    <property type="term" value="F:histone binding"/>
    <property type="evidence" value="ECO:0007669"/>
    <property type="project" value="InterPro"/>
</dbReference>
<dbReference type="SMART" id="SM00487">
    <property type="entry name" value="DEXDc"/>
    <property type="match status" value="1"/>
</dbReference>
<evidence type="ECO:0000313" key="13">
    <source>
        <dbReference type="EMBL" id="VVA16866.1"/>
    </source>
</evidence>
<dbReference type="InterPro" id="IPR014001">
    <property type="entry name" value="Helicase_ATP-bd"/>
</dbReference>
<feature type="region of interest" description="Disordered" evidence="9">
    <location>
        <begin position="103"/>
        <end position="203"/>
    </location>
</feature>
<dbReference type="GO" id="GO:0006355">
    <property type="term" value="P:regulation of DNA-templated transcription"/>
    <property type="evidence" value="ECO:0007669"/>
    <property type="project" value="InterPro"/>
</dbReference>
<feature type="compositionally biased region" description="Basic and acidic residues" evidence="9">
    <location>
        <begin position="3718"/>
        <end position="3728"/>
    </location>
</feature>
<keyword evidence="4" id="KW-0347">Helicase</keyword>
<feature type="region of interest" description="Disordered" evidence="9">
    <location>
        <begin position="2297"/>
        <end position="2334"/>
    </location>
</feature>
<dbReference type="InterPro" id="IPR038718">
    <property type="entry name" value="SNF2-like_sf"/>
</dbReference>
<keyword evidence="8" id="KW-0539">Nucleus</keyword>
<feature type="compositionally biased region" description="Basic and acidic residues" evidence="9">
    <location>
        <begin position="3199"/>
        <end position="3213"/>
    </location>
</feature>
<feature type="region of interest" description="Disordered" evidence="9">
    <location>
        <begin position="3694"/>
        <end position="3736"/>
    </location>
</feature>
<dbReference type="Gene3D" id="3.40.50.300">
    <property type="entry name" value="P-loop containing nucleotide triphosphate hydrolases"/>
    <property type="match status" value="1"/>
</dbReference>
<feature type="compositionally biased region" description="Polar residues" evidence="9">
    <location>
        <begin position="2305"/>
        <end position="2316"/>
    </location>
</feature>
<feature type="compositionally biased region" description="Basic and acidic residues" evidence="9">
    <location>
        <begin position="3764"/>
        <end position="3774"/>
    </location>
</feature>
<dbReference type="InterPro" id="IPR029295">
    <property type="entry name" value="SnAC"/>
</dbReference>
<evidence type="ECO:0000256" key="1">
    <source>
        <dbReference type="ARBA" id="ARBA00004123"/>
    </source>
</evidence>
<dbReference type="SMART" id="SM00951">
    <property type="entry name" value="QLQ"/>
    <property type="match status" value="1"/>
</dbReference>
<feature type="compositionally biased region" description="Low complexity" evidence="9">
    <location>
        <begin position="1827"/>
        <end position="1838"/>
    </location>
</feature>
<evidence type="ECO:0000256" key="2">
    <source>
        <dbReference type="ARBA" id="ARBA00022741"/>
    </source>
</evidence>
<feature type="compositionally biased region" description="Basic and acidic residues" evidence="9">
    <location>
        <begin position="2602"/>
        <end position="2613"/>
    </location>
</feature>
<keyword evidence="5" id="KW-0067">ATP-binding</keyword>
<dbReference type="EMBL" id="CABIKO010000021">
    <property type="protein sequence ID" value="VVA16866.1"/>
    <property type="molecule type" value="Genomic_DNA"/>
</dbReference>
<feature type="compositionally biased region" description="Basic and acidic residues" evidence="9">
    <location>
        <begin position="736"/>
        <end position="749"/>
    </location>
</feature>
<feature type="domain" description="Helicase ATP-binding" evidence="10">
    <location>
        <begin position="1077"/>
        <end position="1244"/>
    </location>
</feature>
<keyword evidence="3" id="KW-0378">Hydrolase</keyword>
<feature type="region of interest" description="Disordered" evidence="9">
    <location>
        <begin position="2550"/>
        <end position="2571"/>
    </location>
</feature>
<feature type="compositionally biased region" description="Low complexity" evidence="9">
    <location>
        <begin position="2317"/>
        <end position="2334"/>
    </location>
</feature>
<feature type="compositionally biased region" description="Polar residues" evidence="9">
    <location>
        <begin position="1897"/>
        <end position="1908"/>
    </location>
</feature>
<dbReference type="OMA" id="ESEAANC"/>
<dbReference type="InterPro" id="IPR049730">
    <property type="entry name" value="SNF2/RAD54-like_C"/>
</dbReference>
<feature type="region of interest" description="Disordered" evidence="9">
    <location>
        <begin position="1688"/>
        <end position="1718"/>
    </location>
</feature>
<feature type="region of interest" description="Disordered" evidence="9">
    <location>
        <begin position="1731"/>
        <end position="1908"/>
    </location>
</feature>
<feature type="compositionally biased region" description="Basic and acidic residues" evidence="9">
    <location>
        <begin position="505"/>
        <end position="515"/>
    </location>
</feature>
<dbReference type="CDD" id="cd17996">
    <property type="entry name" value="DEXHc_SMARCA2_SMARCA4"/>
    <property type="match status" value="1"/>
</dbReference>
<dbReference type="PROSITE" id="PS51204">
    <property type="entry name" value="HSA"/>
    <property type="match status" value="1"/>
</dbReference>
<dbReference type="PANTHER" id="PTHR10799">
    <property type="entry name" value="SNF2/RAD54 HELICASE FAMILY"/>
    <property type="match status" value="1"/>
</dbReference>
<comment type="subcellular location">
    <subcellularLocation>
        <location evidence="1">Nucleus</location>
    </subcellularLocation>
</comment>
<dbReference type="FunFam" id="3.40.50.10810:FF:000016">
    <property type="entry name" value="Chromatin structure-remodeling complex protein SYD"/>
    <property type="match status" value="1"/>
</dbReference>
<dbReference type="Pfam" id="PF00176">
    <property type="entry name" value="SNF2-rel_dom"/>
    <property type="match status" value="1"/>
</dbReference>
<dbReference type="Gramene" id="VVA16866">
    <property type="protein sequence ID" value="VVA16866"/>
    <property type="gene ID" value="Prudul26B028651"/>
</dbReference>
<dbReference type="Gene3D" id="3.40.50.10810">
    <property type="entry name" value="Tandem AAA-ATPase domain"/>
    <property type="match status" value="1"/>
</dbReference>
<feature type="compositionally biased region" description="Basic and acidic residues" evidence="9">
    <location>
        <begin position="3856"/>
        <end position="3866"/>
    </location>
</feature>
<feature type="compositionally biased region" description="Basic and acidic residues" evidence="9">
    <location>
        <begin position="1701"/>
        <end position="1717"/>
    </location>
</feature>
<feature type="compositionally biased region" description="Polar residues" evidence="9">
    <location>
        <begin position="2180"/>
        <end position="2202"/>
    </location>
</feature>
<dbReference type="InterPro" id="IPR014012">
    <property type="entry name" value="HSA_dom"/>
</dbReference>
<dbReference type="GO" id="GO:0005524">
    <property type="term" value="F:ATP binding"/>
    <property type="evidence" value="ECO:0007669"/>
    <property type="project" value="UniProtKB-KW"/>
</dbReference>
<dbReference type="GO" id="GO:0048731">
    <property type="term" value="P:system development"/>
    <property type="evidence" value="ECO:0007669"/>
    <property type="project" value="UniProtKB-ARBA"/>
</dbReference>
<feature type="region of interest" description="Disordered" evidence="9">
    <location>
        <begin position="2890"/>
        <end position="2923"/>
    </location>
</feature>
<organism evidence="13 14">
    <name type="scientific">Prunus dulcis</name>
    <name type="common">Almond</name>
    <name type="synonym">Amygdalus dulcis</name>
    <dbReference type="NCBI Taxonomy" id="3755"/>
    <lineage>
        <taxon>Eukaryota</taxon>
        <taxon>Viridiplantae</taxon>
        <taxon>Streptophyta</taxon>
        <taxon>Embryophyta</taxon>
        <taxon>Tracheophyta</taxon>
        <taxon>Spermatophyta</taxon>
        <taxon>Magnoliopsida</taxon>
        <taxon>eudicotyledons</taxon>
        <taxon>Gunneridae</taxon>
        <taxon>Pentapetalae</taxon>
        <taxon>rosids</taxon>
        <taxon>fabids</taxon>
        <taxon>Rosales</taxon>
        <taxon>Rosaceae</taxon>
        <taxon>Amygdaloideae</taxon>
        <taxon>Amygdaleae</taxon>
        <taxon>Prunus</taxon>
    </lineage>
</organism>
<feature type="region of interest" description="Disordered" evidence="9">
    <location>
        <begin position="2600"/>
        <end position="2671"/>
    </location>
</feature>
<feature type="region of interest" description="Disordered" evidence="9">
    <location>
        <begin position="3376"/>
        <end position="3395"/>
    </location>
</feature>
<feature type="region of interest" description="Disordered" evidence="9">
    <location>
        <begin position="3198"/>
        <end position="3243"/>
    </location>
</feature>
<dbReference type="Pfam" id="PF14619">
    <property type="entry name" value="SnAC"/>
    <property type="match status" value="1"/>
</dbReference>
<gene>
    <name evidence="13" type="ORF">ALMOND_2B028651</name>
</gene>
<feature type="compositionally biased region" description="Low complexity" evidence="9">
    <location>
        <begin position="1961"/>
        <end position="1979"/>
    </location>
</feature>
<feature type="region of interest" description="Disordered" evidence="9">
    <location>
        <begin position="2993"/>
        <end position="3017"/>
    </location>
</feature>
<feature type="compositionally biased region" description="Basic and acidic residues" evidence="9">
    <location>
        <begin position="2913"/>
        <end position="2923"/>
    </location>
</feature>
<name>A0A5E4EN79_PRUDU</name>
<evidence type="ECO:0000256" key="7">
    <source>
        <dbReference type="ARBA" id="ARBA00023163"/>
    </source>
</evidence>
<keyword evidence="2" id="KW-0547">Nucleotide-binding</keyword>
<evidence type="ECO:0000313" key="14">
    <source>
        <dbReference type="Proteomes" id="UP000327085"/>
    </source>
</evidence>
<dbReference type="InterPro" id="IPR001650">
    <property type="entry name" value="Helicase_C-like"/>
</dbReference>
<feature type="region of interest" description="Disordered" evidence="9">
    <location>
        <begin position="733"/>
        <end position="773"/>
    </location>
</feature>
<feature type="compositionally biased region" description="Polar residues" evidence="9">
    <location>
        <begin position="3998"/>
        <end position="4010"/>
    </location>
</feature>
<feature type="region of interest" description="Disordered" evidence="9">
    <location>
        <begin position="1006"/>
        <end position="1032"/>
    </location>
</feature>
<protein>
    <submittedName>
        <fullName evidence="13">PREDICTED: chromatin</fullName>
    </submittedName>
</protein>
<evidence type="ECO:0000256" key="3">
    <source>
        <dbReference type="ARBA" id="ARBA00022801"/>
    </source>
</evidence>
<feature type="compositionally biased region" description="Basic and acidic residues" evidence="9">
    <location>
        <begin position="194"/>
        <end position="203"/>
    </location>
</feature>
<feature type="compositionally biased region" description="Polar residues" evidence="9">
    <location>
        <begin position="1841"/>
        <end position="1867"/>
    </location>
</feature>
<evidence type="ECO:0000256" key="4">
    <source>
        <dbReference type="ARBA" id="ARBA00022806"/>
    </source>
</evidence>
<evidence type="ECO:0000259" key="12">
    <source>
        <dbReference type="PROSITE" id="PS51204"/>
    </source>
</evidence>
<dbReference type="GO" id="GO:0005634">
    <property type="term" value="C:nucleus"/>
    <property type="evidence" value="ECO:0007669"/>
    <property type="project" value="UniProtKB-SubCell"/>
</dbReference>
<dbReference type="FunFam" id="3.40.50.300:FF:000871">
    <property type="entry name" value="Chromatin structure-remodeling complex protein SYD"/>
    <property type="match status" value="1"/>
</dbReference>
<feature type="compositionally biased region" description="Polar residues" evidence="9">
    <location>
        <begin position="2246"/>
        <end position="2261"/>
    </location>
</feature>
<feature type="region of interest" description="Disordered" evidence="9">
    <location>
        <begin position="498"/>
        <end position="578"/>
    </location>
</feature>
<evidence type="ECO:0000256" key="8">
    <source>
        <dbReference type="ARBA" id="ARBA00023242"/>
    </source>
</evidence>
<dbReference type="InterPro" id="IPR014978">
    <property type="entry name" value="Gln-Leu-Gln_QLQ"/>
</dbReference>
<feature type="region of interest" description="Disordered" evidence="9">
    <location>
        <begin position="2179"/>
        <end position="2276"/>
    </location>
</feature>
<sequence>MASSHNVELEAAKFLHKLIQDSKDEPAKLATKLYVILQHMKSSGKEHSMPYQVISRAMETVINQHGLDIEALKSSRLPLSGGAQTGSSQAVGVSKDSKTGLAENEMSNMDPFSTSRPPVGPSSTGQDYYQGSTTHRSSQSFDHESPSSLDSRSANSQSQERRDTANWDKQVNRKDGKKATTKRKRGDTSIPTEPHLDSPQHLDTRNAIVNTRKGKINKVEPPAGFPIKGGENANFNIAPSSGQMEHFTSFSGSMRPLLRAKQEGQNLTEKQLDLTNTSNSMSRAPNAKHPEEMEVSSTHNALAQQQAAPVPLTHDTMGVWNQSKAGFPFDKSQVPRFSSNVVVPSNMTAEIQMQQSTSPSPGSSSFGKIQGGVPVTSSSYQVAEPRFSSPMQYSGAMPSTGKVSEHDGGNTNILADANKIFQAGRQNSALEMSMLRSAAVRDTGKTPVHLASGSPGMPFKEQQLKQLRAQCLVFLAFRNGLMPKKLHLEIALGNVFPKEGGSTDGPRKEFIDHKGKTQFSNEPNSISDSTTPYGRLNNERETDKMLPGASSTGKFLETDSLSKETENPNMEEKNGPPPDLFVLAEDRKHLLASQKPESETQTLETTASPACLTMTSQQPESSGARSGLPVSNPVENMENGHLQVGRANQTSSLMGMNKQNSDVISWTGVGNQNEVSRGLLPASAGQPELVSERNNNAPGQFPNLGSSSALGSQHTDNHPTSFSFGDRWKPISGIGNDHHSASASKDAHMMPKHVSHGQVKEDNRTDLPPSPKYTMSEKWIMAKQKKKLLDEQNWTLKQLKARQKIATCFHKLKENVSSSEDISAKTKSVIELKKLQLFELQRRLRSEFLNDFFKPINTEMDHLRNCKKFRHGRRIKQLEKFEQKMKEERQKRIRERQKEFFGEIEVHKERLDDAFKIKRERWKVFNKYAKEFHKRKERIHREKIDRIQREKINLLKINDVEGYLRMVQDAKSDRVKQLLKETEKYLQKLGSKLRDAKAVASQFELDMDESGSGGATEKSEPSCENEDESDQAKHYMESNEKYYLMAHSIKENIAKQPSILNGGKLREYQMNGLRWLVSLYNNHLNGILADEMGLGKTVQVISLICYLMETKNDRGPFLVVVPSSVLPGWESEINFWAPSILGIVYAGPPEERRRLFKERIVQRKFNVLLTTYEYLMNKHDRPKLSKLHWHYIIIDEGHRIKNASCKLNAELKHYQSSHRLLLTGTPLQNNLEELWALLNFLLPNIFNSSEDFSQWFNKPFESSGDSTADQALLSEEENLLIINRLHQVLRPFVLRRLKHKVENELPEKIERLVRCEASAYQKLLMKRVEDNLGTIGNSKARSVHNSVMELRNICNHPYLSQLHAEEVDTYIPKHYLPPIIRLCGKLEMLDRLLPKLKATDHRVLFFSTMTRLLDVMEEYLNGKQYRYLRLDGHTSGGDRGTLIDMFNKPDSPFFIFLLSIRAGGVGVNLQAADTVIIFDTDWNPQVDLQAQARAHRIGQKRDVLVLRFETVQTVEEQVRAAAEHKLGVANQSITAGFFDNNTSAEDRREYLESLLRECKKEEAAPVLDDDALNDLLARSEPEIDVFETIDKRRREEEMATWRKLACVQGMDGSETLPPLPSRLVTDDDLKEFCEVMKVYEVPKTGEVSNVGVKRKGGALGGLDTQRYGRGKRAREVRSYEEQWTEEEFEKLCQADSPDSPTKSKEEFMESNLPKDDSGSVVAVCKTELPASLPPHLPLPSVELPQIQQSKEVTPPAKRGRGRPKRATLDQSPSAMALTAPSGTVKVDTGLQRGMVSSPVTNSGPDSSPSSVNVQGIGGIVQPNSIVASPSSQPSAPKPSVTPGSQTTIVSLSASTQVRGQGRKTQSGLEAPRRRGKKQVTQSPGVSGGLAGSDPKQNEVSQNTSVNPLENQAIGMSETVSCTSAVQHPDSLPGSVPLQGANGTDHQVGGAMALTSQPTLPSPSVAPSSQSSPSPSVPVQTKGQNRKAQSGAGAQRRRGKKQVPVSPAVPDVLDAQDLKPNLQPQVKPGDLSVSKDSAARSKQEADGLPGQNLNSTEESVNLAEAKQTSSSSMIHETALRTLGPATGESLNVIACNATVTKEALPESCSSKPKNDKVSGNEGAAIPAEVNKSQSLEDRACPAIATSITAAPAHTPLTDSFPSSTAVENTSETKYDVAKIAPSSQSTPSYHSVPLASQSITPCPSESLEVKRQGRKTSSRAEAPRRRGRKQALVLPAVSDGPAGQDPKLNSQLQNASAVTMGSKSVAPRSKQGTDGQELTNAIQAQTSQVHLASSLVGHDPKRKEQSGYSAHNRQPTNSTSALDSAAGSSDKSSALGRIQTADVNDVARVMKEVFSGTILSKAKIPETFGREGRVAPCVPLSSKIPVDTAKSQCLEDKSCPTLPTLETAAHALDLTGTDAQGERDKTPALNETHVPITNMDQPESKTTVGSIKELKGSKQLSVDGTTRVSKTVFQTVSPDVDVTASSIGACGSEVSSSLVFLSSVEHPQVIGGNKTESLSGESPKSSSVDLSDNKCPTISMNTDNASLHLGLTPPVPEGPVESGGVGPPAMIDSENKIEPCVKEHPTSPPCNAASLECAPLIPKDSDDVSNHSKDTSPISASPDRSAVIPDIPEMTETNAVDKTEPSSRESRESSPHDNVSTTFENVCPGESAPMSVGLEDSELPGMAENDSGEMVESASKGCPKSSPVDISHEISTTITTIPNIVFGGGCIDKVDVPCTESEAANCSGEGNFLNPEISSKADDFEVTLGSADVASGHNTMHDIPTEKGILELRTDVIEDGSIDVCNMEVVPSEGDQMNVSCVGCYPSEKVSDTSLPASSLLTVGEINDSSDRGQVDSYVAQENPKSSGAALVVSQDDGFVSGDRSEILQSSSLVEEEPVGGTSVKCQKSSSSSSEERKDSVTEKDVILSEELIPKNLDVPLSLITQEENIEGSSEERPSCSSILLDDSKGPGALTVVQIDLSQVCETLRENVVSEGMDPPSSSLVTGEGTTEEISKKNQVCRSVPVEEPEVSRAERDTRIDSSQVDGILPQMVVTDNLGSPLSSLVTEEGKIGDSLAKCVIGSPVQMKEEDKIDGISMKRLSGNSDLLGESQGSDAEMDVSQARGFLTETESVIVPSSSAAVKEGKIKCSSERGPVNRSIVLEETSEDLVTDNVVVSRVGVFVPKNMLEAAVQPLSTLTKEQEKTECSSEKDQDGSSVQLDEPNGKEDEMDHQMETPRYSGDLPDCIVSESVDLEEKIQGLSEKDPVSSLAPQVESKVSEPEMVDHLDASKVGVMLLEEAISENVDLPASSMETEGKEVVGPSEGKVGCSVMEEGSKTPVAEMVPQVNASDACESVQEIVSENMDLPLVTSTIVGDSVEGSSDAVPTGSSKSPEGLESEAKIVEGFQVCGTLPGNVSENLDQLPVTLAIGGDNVEGLSEAGPIDNSNSLEESKSEAKIVDASLVCGTLPGNVSENLDQLPVTLAIGGNSVEGLSDARPIDSSKSLEESESEAKIVDAFEVCGTLPVDVFENLDQLPVTFAIRGDSVEGLSEAGPMDSSKSLEESKCEAKVGDASQVAGTMQENVSENMDQSEAPLTMGGDSVEALPEAGPAGSSKSPGESKCEAKVGDASQVCGSIPETVFGNPDQALVTLAKEGGHVKGLSEAGPAGSSKLPELESETEVVDDSQVCAPMPETVPEAGVGGDVEGLSEAGPAGISKLPELESETKVGDDSQVCAPMPETVPEAKVGDDIEGLSEAGPAGSSKLPELESETKVGDDSQVCAPMPETVPEAKVGDDVEGLSEAGPAGSSKLPESESETKVGDDSRVCALMPETVPEAKVGDDVEGLSEAGPAGSSKSPELESEAKVGDDSQVCASVPETVPENPDQPQVNLVVGDDHVECLSEAEPVGSSKAPEELESEDKVGDASRGCVATPENMSESMDQPPVILAMGGDGIEALSDVGPVGSSKSPEESETEAKAGGASQVCGTMPENESENMDFEPSSTAQEGQTVESSSEKPGGSSMAQPEVE</sequence>
<evidence type="ECO:0000256" key="9">
    <source>
        <dbReference type="SAM" id="MobiDB-lite"/>
    </source>
</evidence>
<dbReference type="Pfam" id="PF00271">
    <property type="entry name" value="Helicase_C"/>
    <property type="match status" value="1"/>
</dbReference>
<feature type="domain" description="HSA" evidence="12">
    <location>
        <begin position="883"/>
        <end position="957"/>
    </location>
</feature>
<evidence type="ECO:0000256" key="6">
    <source>
        <dbReference type="ARBA" id="ARBA00023015"/>
    </source>
</evidence>
<proteinExistence type="predicted"/>
<feature type="region of interest" description="Disordered" evidence="9">
    <location>
        <begin position="692"/>
        <end position="718"/>
    </location>
</feature>
<dbReference type="FunCoup" id="A0A5E4EN79">
    <property type="interactions" value="675"/>
</dbReference>
<dbReference type="GO" id="GO:0016787">
    <property type="term" value="F:hydrolase activity"/>
    <property type="evidence" value="ECO:0007669"/>
    <property type="project" value="UniProtKB-KW"/>
</dbReference>
<feature type="compositionally biased region" description="Polar residues" evidence="9">
    <location>
        <begin position="2999"/>
        <end position="3008"/>
    </location>
</feature>
<feature type="compositionally biased region" description="Basic and acidic residues" evidence="9">
    <location>
        <begin position="159"/>
        <end position="178"/>
    </location>
</feature>
<keyword evidence="7" id="KW-0804">Transcription</keyword>
<dbReference type="InParanoid" id="A0A5E4EN79"/>
<feature type="compositionally biased region" description="Polar residues" evidence="9">
    <location>
        <begin position="1797"/>
        <end position="1813"/>
    </location>
</feature>
<dbReference type="SMART" id="SM01314">
    <property type="entry name" value="SnAC"/>
    <property type="match status" value="1"/>
</dbReference>
<dbReference type="PROSITE" id="PS51192">
    <property type="entry name" value="HELICASE_ATP_BIND_1"/>
    <property type="match status" value="1"/>
</dbReference>
<reference evidence="14" key="1">
    <citation type="journal article" date="2020" name="Plant J.">
        <title>Transposons played a major role in the diversification between the closely related almond and peach genomes: results from the almond genome sequence.</title>
        <authorList>
            <person name="Alioto T."/>
            <person name="Alexiou K.G."/>
            <person name="Bardil A."/>
            <person name="Barteri F."/>
            <person name="Castanera R."/>
            <person name="Cruz F."/>
            <person name="Dhingra A."/>
            <person name="Duval H."/>
            <person name="Fernandez I Marti A."/>
            <person name="Frias L."/>
            <person name="Galan B."/>
            <person name="Garcia J.L."/>
            <person name="Howad W."/>
            <person name="Gomez-Garrido J."/>
            <person name="Gut M."/>
            <person name="Julca I."/>
            <person name="Morata J."/>
            <person name="Puigdomenech P."/>
            <person name="Ribeca P."/>
            <person name="Rubio Cabetas M.J."/>
            <person name="Vlasova A."/>
            <person name="Wirthensohn M."/>
            <person name="Garcia-Mas J."/>
            <person name="Gabaldon T."/>
            <person name="Casacuberta J.M."/>
            <person name="Arus P."/>
        </authorList>
    </citation>
    <scope>NUCLEOTIDE SEQUENCE [LARGE SCALE GENOMIC DNA]</scope>
    <source>
        <strain evidence="14">cv. Texas</strain>
    </source>
</reference>
<dbReference type="CDD" id="cd18793">
    <property type="entry name" value="SF2_C_SNF"/>
    <property type="match status" value="1"/>
</dbReference>
<feature type="compositionally biased region" description="Low complexity" evidence="9">
    <location>
        <begin position="2516"/>
        <end position="2526"/>
    </location>
</feature>
<feature type="compositionally biased region" description="Basic and acidic residues" evidence="9">
    <location>
        <begin position="556"/>
        <end position="574"/>
    </location>
</feature>
<feature type="region of interest" description="Disordered" evidence="9">
    <location>
        <begin position="3749"/>
        <end position="4026"/>
    </location>
</feature>
<feature type="compositionally biased region" description="Polar residues" evidence="9">
    <location>
        <begin position="517"/>
        <end position="532"/>
    </location>
</feature>
<dbReference type="SUPFAM" id="SSF52540">
    <property type="entry name" value="P-loop containing nucleoside triphosphate hydrolases"/>
    <property type="match status" value="2"/>
</dbReference>
<feature type="compositionally biased region" description="Basic and acidic residues" evidence="9">
    <location>
        <begin position="3222"/>
        <end position="3234"/>
    </location>
</feature>
<dbReference type="InterPro" id="IPR000330">
    <property type="entry name" value="SNF2_N"/>
</dbReference>
<evidence type="ECO:0000259" key="10">
    <source>
        <dbReference type="PROSITE" id="PS51192"/>
    </source>
</evidence>
<evidence type="ECO:0000256" key="5">
    <source>
        <dbReference type="ARBA" id="ARBA00022840"/>
    </source>
</evidence>
<feature type="domain" description="Helicase C-terminal" evidence="11">
    <location>
        <begin position="1388"/>
        <end position="1534"/>
    </location>
</feature>
<accession>A0A5E4EN79</accession>
<dbReference type="SMART" id="SM00490">
    <property type="entry name" value="HELICc"/>
    <property type="match status" value="1"/>
</dbReference>
<feature type="compositionally biased region" description="Basic and acidic residues" evidence="9">
    <location>
        <begin position="2638"/>
        <end position="2654"/>
    </location>
</feature>
<feature type="region of interest" description="Disordered" evidence="9">
    <location>
        <begin position="3588"/>
        <end position="3622"/>
    </location>
</feature>
<feature type="compositionally biased region" description="Basic and acidic residues" evidence="9">
    <location>
        <begin position="3810"/>
        <end position="3823"/>
    </location>
</feature>
<evidence type="ECO:0000259" key="11">
    <source>
        <dbReference type="PROSITE" id="PS51194"/>
    </source>
</evidence>
<dbReference type="Proteomes" id="UP000327085">
    <property type="component" value="Chromosome 1"/>
</dbReference>